<feature type="transmembrane region" description="Helical" evidence="1">
    <location>
        <begin position="7"/>
        <end position="25"/>
    </location>
</feature>
<keyword evidence="1" id="KW-0812">Transmembrane</keyword>
<keyword evidence="1" id="KW-0472">Membrane</keyword>
<dbReference type="AlphaFoldDB" id="V6M7E3"/>
<comment type="caution">
    <text evidence="2">The sequence shown here is derived from an EMBL/GenBank/DDBJ whole genome shotgun (WGS) entry which is preliminary data.</text>
</comment>
<dbReference type="OrthoDB" id="1798014at2"/>
<dbReference type="EMBL" id="AYJU01000017">
    <property type="protein sequence ID" value="EST53810.1"/>
    <property type="molecule type" value="Genomic_DNA"/>
</dbReference>
<evidence type="ECO:0000313" key="2">
    <source>
        <dbReference type="EMBL" id="EST53810.1"/>
    </source>
</evidence>
<reference evidence="2 3" key="1">
    <citation type="journal article" date="2014" name="Genome Announc.">
        <title>Draft Genome Sequence of Brevibacillus panacihumi Strain W25, a Halotolerant Hydrocarbon-Degrading Bacterium.</title>
        <authorList>
            <person name="Wang X."/>
            <person name="Jin D."/>
            <person name="Zhou L."/>
            <person name="Wu L."/>
            <person name="An W."/>
            <person name="Chen Y."/>
            <person name="Zhao L."/>
        </authorList>
    </citation>
    <scope>NUCLEOTIDE SEQUENCE [LARGE SCALE GENOMIC DNA]</scope>
    <source>
        <strain evidence="2 3">W25</strain>
    </source>
</reference>
<evidence type="ECO:0000313" key="3">
    <source>
        <dbReference type="Proteomes" id="UP000017973"/>
    </source>
</evidence>
<feature type="transmembrane region" description="Helical" evidence="1">
    <location>
        <begin position="77"/>
        <end position="99"/>
    </location>
</feature>
<proteinExistence type="predicted"/>
<organism evidence="2 3">
    <name type="scientific">Brevibacillus panacihumi W25</name>
    <dbReference type="NCBI Taxonomy" id="1408254"/>
    <lineage>
        <taxon>Bacteria</taxon>
        <taxon>Bacillati</taxon>
        <taxon>Bacillota</taxon>
        <taxon>Bacilli</taxon>
        <taxon>Bacillales</taxon>
        <taxon>Paenibacillaceae</taxon>
        <taxon>Brevibacillus</taxon>
    </lineage>
</organism>
<protein>
    <submittedName>
        <fullName evidence="2">Uncharacterized protein</fullName>
    </submittedName>
</protein>
<keyword evidence="3" id="KW-1185">Reference proteome</keyword>
<dbReference type="eggNOG" id="ENOG5032ZDG">
    <property type="taxonomic scope" value="Bacteria"/>
</dbReference>
<name>V6M7E3_9BACL</name>
<dbReference type="HOGENOM" id="CLU_138367_0_0_9"/>
<sequence length="138" mass="16149">MKTSVRVAGYLLYTALLIFGLWLLFSYDAVLLEHRNTTYQYWPYLWYSTLYPILIGAFLALPSFIRTFRSYGRWTFDWILFVTVGIPTLLGTFSGPILFSPFGQYLTIFSFFVLVQNLRFVCGIAFGYFLLYGFQKKS</sequence>
<feature type="transmembrane region" description="Helical" evidence="1">
    <location>
        <begin position="45"/>
        <end position="65"/>
    </location>
</feature>
<dbReference type="RefSeq" id="WP_023556938.1">
    <property type="nucleotide sequence ID" value="NZ_KI629785.1"/>
</dbReference>
<evidence type="ECO:0000256" key="1">
    <source>
        <dbReference type="SAM" id="Phobius"/>
    </source>
</evidence>
<dbReference type="Proteomes" id="UP000017973">
    <property type="component" value="Unassembled WGS sequence"/>
</dbReference>
<feature type="transmembrane region" description="Helical" evidence="1">
    <location>
        <begin position="105"/>
        <end position="131"/>
    </location>
</feature>
<gene>
    <name evidence="2" type="ORF">T458_15280</name>
</gene>
<keyword evidence="1" id="KW-1133">Transmembrane helix</keyword>
<accession>V6M7E3</accession>